<dbReference type="PANTHER" id="PTHR41259:SF1">
    <property type="entry name" value="DOUBLE-STRAND BREAK REPAIR RAD50 ATPASE, PUTATIVE-RELATED"/>
    <property type="match status" value="1"/>
</dbReference>
<feature type="region of interest" description="Disordered" evidence="2">
    <location>
        <begin position="495"/>
        <end position="514"/>
    </location>
</feature>
<evidence type="ECO:0000256" key="3">
    <source>
        <dbReference type="SAM" id="Phobius"/>
    </source>
</evidence>
<keyword evidence="3" id="KW-0472">Membrane</keyword>
<sequence length="918" mass="104835">MKLVKCVIVGFGGYRQKEFTFEAGNQLLFGPNEIGKSTLYQFIQTMLFGFPARRGRQKDYTPKDGAAFGGKLWLTVPGYGEVLIERYKQVDRGRAKVVIGDTTGDEKLLKQLLKGLTPQLFSEVFTFQQEQLSQLEHLQENELQQALVSLGITGSRQLMATSQRYQNDNQRRFKPRGQRLPVNEQLVQWQQLNQQIREKEALEATVQQRFSQQKQAQEQLQRLRKQLQQAQKEQLRLKEQALHWDRYEEWQQLQHLLQKQEGQSTTSDPLTGAQQRQLQELYQEYQGLTQQLAVVDQDYHQAKEAEVVTPQYEFYLQHEQLIKDLLKKQVAGVRLTDGFQQDLQRQQDLLDSVAALEESYGWQVDAATEVDLSALDQLVTDLQTTQAEISRAQLRQEWLATQPELGEEAADGEVTVDAPARSRLAYQRGARGLSLTPLSLSIGAALLFLLAGIFIFPNQKALFGVLAIICGLAGSWLYYHKRQQQALQEVLKAEDGPPPIAHKQTAGSPAAPLKDPIQENDALLTALQSRQTQQVQQLNQLLPMKDPEKILQDPFRYQQDYQQYQKLLQELETVTASLQKTDQAYGEMAASFDFASNWLPLAELDLLARFEYLQQFDQKMSRQKQLHSQQQTTLLADQRQKLVAQQSRLSEKAEAILVATDTASLGAIPQRLQQVQQTESQQQRLEELTKTIGPLYPNRPTYQELNQATATNQQHVRQLQQEEGTLMETVQRQRLELEVLQKDGTLDELRQQQAQLETGLFAELVEWGGKKTAQATLTDLATDLSQQQLPQLLQAAGQYLEILTAGRYDQLGFSEGFLTVEGVNHARLSIHELSTGTKDQVIMAIRFGYLQLQKNRQLAPVIIDDGWLNYDSQRKKQLARLLAHFSENYQVICLSSDQEMVSYYQELQQPVVDLRQVG</sequence>
<accession>A0ABV0F1I4</accession>
<evidence type="ECO:0000313" key="5">
    <source>
        <dbReference type="EMBL" id="MEO1780927.1"/>
    </source>
</evidence>
<proteinExistence type="predicted"/>
<comment type="caution">
    <text evidence="5">The sequence shown here is derived from an EMBL/GenBank/DDBJ whole genome shotgun (WGS) entry which is preliminary data.</text>
</comment>
<feature type="transmembrane region" description="Helical" evidence="3">
    <location>
        <begin position="433"/>
        <end position="455"/>
    </location>
</feature>
<gene>
    <name evidence="5" type="ORF">BAU18_000505</name>
</gene>
<name>A0ABV0F1I4_9ENTE</name>
<evidence type="ECO:0000313" key="6">
    <source>
        <dbReference type="Proteomes" id="UP001429357"/>
    </source>
</evidence>
<evidence type="ECO:0000259" key="4">
    <source>
        <dbReference type="Pfam" id="PF13514"/>
    </source>
</evidence>
<dbReference type="InterPro" id="IPR027417">
    <property type="entry name" value="P-loop_NTPase"/>
</dbReference>
<dbReference type="Gene3D" id="3.40.50.300">
    <property type="entry name" value="P-loop containing nucleotide triphosphate hydrolases"/>
    <property type="match status" value="2"/>
</dbReference>
<dbReference type="PANTHER" id="PTHR41259">
    <property type="entry name" value="DOUBLE-STRAND BREAK REPAIR RAD50 ATPASE, PUTATIVE-RELATED"/>
    <property type="match status" value="1"/>
</dbReference>
<dbReference type="Proteomes" id="UP001429357">
    <property type="component" value="Unassembled WGS sequence"/>
</dbReference>
<protein>
    <recommendedName>
        <fullName evidence="4">YhaN AAA domain-containing protein</fullName>
    </recommendedName>
</protein>
<keyword evidence="3" id="KW-1133">Transmembrane helix</keyword>
<reference evidence="5 6" key="2">
    <citation type="submission" date="2024-02" db="EMBL/GenBank/DDBJ databases">
        <title>The Genome Sequence of Enterococcus diestrammenae JM9A.</title>
        <authorList>
            <person name="Earl A."/>
            <person name="Manson A."/>
            <person name="Gilmore M."/>
            <person name="Sanders J."/>
            <person name="Shea T."/>
            <person name="Howe W."/>
            <person name="Livny J."/>
            <person name="Cuomo C."/>
            <person name="Neafsey D."/>
            <person name="Birren B."/>
        </authorList>
    </citation>
    <scope>NUCLEOTIDE SEQUENCE [LARGE SCALE GENOMIC DNA]</scope>
    <source>
        <strain evidence="5 6">JM9A</strain>
    </source>
</reference>
<feature type="domain" description="YhaN AAA" evidence="4">
    <location>
        <begin position="1"/>
        <end position="200"/>
    </location>
</feature>
<reference evidence="6" key="1">
    <citation type="submission" date="2016-06" db="EMBL/GenBank/DDBJ databases">
        <title>Four novel species of enterococci isolated from chicken manure.</title>
        <authorList>
            <person name="Van Tyne D."/>
        </authorList>
    </citation>
    <scope>NUCLEOTIDE SEQUENCE [LARGE SCALE GENOMIC DNA]</scope>
    <source>
        <strain evidence="6">JM9A</strain>
    </source>
</reference>
<keyword evidence="3" id="KW-0812">Transmembrane</keyword>
<keyword evidence="6" id="KW-1185">Reference proteome</keyword>
<feature type="coiled-coil region" evidence="1">
    <location>
        <begin position="206"/>
        <end position="240"/>
    </location>
</feature>
<dbReference type="InterPro" id="IPR038734">
    <property type="entry name" value="YhaN_AAA"/>
</dbReference>
<dbReference type="Pfam" id="PF13514">
    <property type="entry name" value="AAA_27"/>
    <property type="match status" value="1"/>
</dbReference>
<feature type="transmembrane region" description="Helical" evidence="3">
    <location>
        <begin position="461"/>
        <end position="479"/>
    </location>
</feature>
<dbReference type="SUPFAM" id="SSF52540">
    <property type="entry name" value="P-loop containing nucleoside triphosphate hydrolases"/>
    <property type="match status" value="1"/>
</dbReference>
<evidence type="ECO:0000256" key="2">
    <source>
        <dbReference type="SAM" id="MobiDB-lite"/>
    </source>
</evidence>
<dbReference type="RefSeq" id="WP_161870555.1">
    <property type="nucleotide sequence ID" value="NZ_MAEI02000001.1"/>
</dbReference>
<evidence type="ECO:0000256" key="1">
    <source>
        <dbReference type="SAM" id="Coils"/>
    </source>
</evidence>
<feature type="coiled-coil region" evidence="1">
    <location>
        <begin position="702"/>
        <end position="752"/>
    </location>
</feature>
<dbReference type="EMBL" id="MAEI02000001">
    <property type="protein sequence ID" value="MEO1780927.1"/>
    <property type="molecule type" value="Genomic_DNA"/>
</dbReference>
<keyword evidence="1" id="KW-0175">Coiled coil</keyword>
<organism evidence="5 6">
    <name type="scientific">Enterococcus diestrammenae</name>
    <dbReference type="NCBI Taxonomy" id="1155073"/>
    <lineage>
        <taxon>Bacteria</taxon>
        <taxon>Bacillati</taxon>
        <taxon>Bacillota</taxon>
        <taxon>Bacilli</taxon>
        <taxon>Lactobacillales</taxon>
        <taxon>Enterococcaceae</taxon>
        <taxon>Enterococcus</taxon>
    </lineage>
</organism>